<dbReference type="InterPro" id="IPR036412">
    <property type="entry name" value="HAD-like_sf"/>
</dbReference>
<dbReference type="Proteomes" id="UP001381693">
    <property type="component" value="Unassembled WGS sequence"/>
</dbReference>
<evidence type="ECO:0000313" key="2">
    <source>
        <dbReference type="Proteomes" id="UP001381693"/>
    </source>
</evidence>
<protein>
    <submittedName>
        <fullName evidence="1">Phospholipid-transporting ATPase IA</fullName>
    </submittedName>
</protein>
<dbReference type="GO" id="GO:0140326">
    <property type="term" value="F:ATPase-coupled intramembrane lipid transporter activity"/>
    <property type="evidence" value="ECO:0007669"/>
    <property type="project" value="TreeGrafter"/>
</dbReference>
<keyword evidence="2" id="KW-1185">Reference proteome</keyword>
<accession>A0AAN8W9K5</accession>
<gene>
    <name evidence="1" type="primary">ATP8A1_4</name>
    <name evidence="1" type="ORF">SK128_023659</name>
</gene>
<dbReference type="InterPro" id="IPR023214">
    <property type="entry name" value="HAD_sf"/>
</dbReference>
<dbReference type="PANTHER" id="PTHR24092:SF150">
    <property type="entry name" value="PHOSPHOLIPID-TRANSPORTING ATPASE"/>
    <property type="match status" value="1"/>
</dbReference>
<dbReference type="AlphaFoldDB" id="A0AAN8W9K5"/>
<sequence length="224" mass="24445">MDCLQYNREIWVEKKVASFQTHLECFFKKIEPSATNPVPSTLAAPTPVSPAPAAGSPACPLSTLTCPSSLQHLPLQLSPPNKSVSSSLATPFLVCKLTIGVKVPETIAALLKAGIHVWVLTGDKQETAINIGHSCRLLMQGMPLIILNTESLDETRDAITRHVVEFGDQLKRENDAALIIDGKTLIYALTPDLRKDFLDLCISCKSVICCRVSPSQKAENYTKY</sequence>
<evidence type="ECO:0000313" key="1">
    <source>
        <dbReference type="EMBL" id="KAK7013612.1"/>
    </source>
</evidence>
<dbReference type="GO" id="GO:0005802">
    <property type="term" value="C:trans-Golgi network"/>
    <property type="evidence" value="ECO:0007669"/>
    <property type="project" value="TreeGrafter"/>
</dbReference>
<dbReference type="Gene3D" id="3.40.50.1000">
    <property type="entry name" value="HAD superfamily/HAD-like"/>
    <property type="match status" value="1"/>
</dbReference>
<dbReference type="SUPFAM" id="SSF56784">
    <property type="entry name" value="HAD-like"/>
    <property type="match status" value="1"/>
</dbReference>
<dbReference type="GO" id="GO:0005886">
    <property type="term" value="C:plasma membrane"/>
    <property type="evidence" value="ECO:0007669"/>
    <property type="project" value="TreeGrafter"/>
</dbReference>
<name>A0AAN8W9K5_HALRR</name>
<reference evidence="1 2" key="1">
    <citation type="submission" date="2023-11" db="EMBL/GenBank/DDBJ databases">
        <title>Halocaridina rubra genome assembly.</title>
        <authorList>
            <person name="Smith C."/>
        </authorList>
    </citation>
    <scope>NUCLEOTIDE SEQUENCE [LARGE SCALE GENOMIC DNA]</scope>
    <source>
        <strain evidence="1">EP-1</strain>
        <tissue evidence="1">Whole</tissue>
    </source>
</reference>
<dbReference type="EMBL" id="JAXCGZ010023322">
    <property type="protein sequence ID" value="KAK7013612.1"/>
    <property type="molecule type" value="Genomic_DNA"/>
</dbReference>
<proteinExistence type="predicted"/>
<dbReference type="PANTHER" id="PTHR24092">
    <property type="entry name" value="PROBABLE PHOSPHOLIPID-TRANSPORTING ATPASE"/>
    <property type="match status" value="1"/>
</dbReference>
<dbReference type="GO" id="GO:0045332">
    <property type="term" value="P:phospholipid translocation"/>
    <property type="evidence" value="ECO:0007669"/>
    <property type="project" value="TreeGrafter"/>
</dbReference>
<comment type="caution">
    <text evidence="1">The sequence shown here is derived from an EMBL/GenBank/DDBJ whole genome shotgun (WGS) entry which is preliminary data.</text>
</comment>
<organism evidence="1 2">
    <name type="scientific">Halocaridina rubra</name>
    <name type="common">Hawaiian red shrimp</name>
    <dbReference type="NCBI Taxonomy" id="373956"/>
    <lineage>
        <taxon>Eukaryota</taxon>
        <taxon>Metazoa</taxon>
        <taxon>Ecdysozoa</taxon>
        <taxon>Arthropoda</taxon>
        <taxon>Crustacea</taxon>
        <taxon>Multicrustacea</taxon>
        <taxon>Malacostraca</taxon>
        <taxon>Eumalacostraca</taxon>
        <taxon>Eucarida</taxon>
        <taxon>Decapoda</taxon>
        <taxon>Pleocyemata</taxon>
        <taxon>Caridea</taxon>
        <taxon>Atyoidea</taxon>
        <taxon>Atyidae</taxon>
        <taxon>Halocaridina</taxon>
    </lineage>
</organism>